<sequence>MAATRRGDADPMMTLQTELLAAISWAAQQGWTPATGGNFSARTEAGYLVTASGRDKTRIQADDLLLCNLDGKVLSGDGKPSAESDLHAALYRLDASINCVLHSHTVASTVLSRRFPKGIELNGFEMQKALAGNETHEATIRLPVVPNSQDMEELAEQVRSGWPMPWGFLVAGHGIYAVGDSIASCRRHLEAIEFLLACVLEESRWS</sequence>
<evidence type="ECO:0000256" key="1">
    <source>
        <dbReference type="ARBA" id="ARBA00022605"/>
    </source>
</evidence>
<dbReference type="EC" id="4.2.1.109" evidence="6"/>
<evidence type="ECO:0000313" key="8">
    <source>
        <dbReference type="EMBL" id="ELY21232.1"/>
    </source>
</evidence>
<reference evidence="8 9" key="1">
    <citation type="journal article" date="2013" name="Genome Announc.">
        <title>Draft Genome of the Marine Gammaproteobacterium Halomonas titanicae.</title>
        <authorList>
            <person name="Sanchez-Porro C."/>
            <person name="de la Haba R.R."/>
            <person name="Cruz-Hernandez N."/>
            <person name="Gonzalez J.M."/>
            <person name="Reyes-Guirao C."/>
            <person name="Navarro-Sampedro L."/>
            <person name="Carballo M."/>
            <person name="Ventosa A."/>
        </authorList>
    </citation>
    <scope>NUCLEOTIDE SEQUENCE [LARGE SCALE GENOMIC DNA]</scope>
    <source>
        <strain evidence="8 9">BH1</strain>
    </source>
</reference>
<dbReference type="SMART" id="SM01007">
    <property type="entry name" value="Aldolase_II"/>
    <property type="match status" value="1"/>
</dbReference>
<dbReference type="InterPro" id="IPR017714">
    <property type="entry name" value="MethylthioRu-1-P_deHdtase_MtnB"/>
</dbReference>
<dbReference type="SUPFAM" id="SSF53639">
    <property type="entry name" value="AraD/HMP-PK domain-like"/>
    <property type="match status" value="1"/>
</dbReference>
<name>L9U8Y6_9GAMM</name>
<feature type="binding site" evidence="6">
    <location>
        <position position="102"/>
    </location>
    <ligand>
        <name>Zn(2+)</name>
        <dbReference type="ChEBI" id="CHEBI:29105"/>
    </ligand>
</feature>
<protein>
    <recommendedName>
        <fullName evidence="6">Methylthioribulose-1-phosphate dehydratase</fullName>
        <shortName evidence="6">MTRu-1-P dehydratase</shortName>
        <ecNumber evidence="6">4.2.1.109</ecNumber>
    </recommendedName>
</protein>
<dbReference type="GO" id="GO:0019509">
    <property type="term" value="P:L-methionine salvage from methylthioadenosine"/>
    <property type="evidence" value="ECO:0007669"/>
    <property type="project" value="UniProtKB-UniRule"/>
</dbReference>
<comment type="similarity">
    <text evidence="6">Belongs to the aldolase class II family. MtnB subfamily.</text>
</comment>
<comment type="function">
    <text evidence="6">Catalyzes the dehydration of methylthioribulose-1-phosphate (MTRu-1-P) into 2,3-diketo-5-methylthiopentyl-1-phosphate (DK-MTP-1-P).</text>
</comment>
<evidence type="ECO:0000256" key="4">
    <source>
        <dbReference type="ARBA" id="ARBA00023167"/>
    </source>
</evidence>
<dbReference type="PATRIC" id="fig|1204738.3.peg.2808"/>
<evidence type="ECO:0000256" key="6">
    <source>
        <dbReference type="HAMAP-Rule" id="MF_01677"/>
    </source>
</evidence>
<keyword evidence="5 6" id="KW-0456">Lyase</keyword>
<feature type="binding site" evidence="6">
    <location>
        <position position="104"/>
    </location>
    <ligand>
        <name>Zn(2+)</name>
        <dbReference type="ChEBI" id="CHEBI:29105"/>
    </ligand>
</feature>
<feature type="domain" description="Class II aldolase/adducin N-terminal" evidence="7">
    <location>
        <begin position="17"/>
        <end position="200"/>
    </location>
</feature>
<dbReference type="GO" id="GO:0016832">
    <property type="term" value="F:aldehyde-lyase activity"/>
    <property type="evidence" value="ECO:0007669"/>
    <property type="project" value="TreeGrafter"/>
</dbReference>
<dbReference type="Pfam" id="PF00596">
    <property type="entry name" value="Aldolase_II"/>
    <property type="match status" value="1"/>
</dbReference>
<evidence type="ECO:0000256" key="3">
    <source>
        <dbReference type="ARBA" id="ARBA00022833"/>
    </source>
</evidence>
<accession>L9U8Y6</accession>
<keyword evidence="4 6" id="KW-0486">Methionine biosynthesis</keyword>
<dbReference type="GO" id="GO:0019323">
    <property type="term" value="P:pentose catabolic process"/>
    <property type="evidence" value="ECO:0007669"/>
    <property type="project" value="TreeGrafter"/>
</dbReference>
<dbReference type="InterPro" id="IPR050197">
    <property type="entry name" value="Aldolase_class_II_sugar_metab"/>
</dbReference>
<dbReference type="InterPro" id="IPR036409">
    <property type="entry name" value="Aldolase_II/adducin_N_sf"/>
</dbReference>
<evidence type="ECO:0000313" key="9">
    <source>
        <dbReference type="Proteomes" id="UP000011651"/>
    </source>
</evidence>
<dbReference type="Proteomes" id="UP000011651">
    <property type="component" value="Unassembled WGS sequence"/>
</dbReference>
<dbReference type="GO" id="GO:0005829">
    <property type="term" value="C:cytosol"/>
    <property type="evidence" value="ECO:0007669"/>
    <property type="project" value="TreeGrafter"/>
</dbReference>
<dbReference type="HAMAP" id="MF_01677">
    <property type="entry name" value="Salvage_MtnB"/>
    <property type="match status" value="1"/>
</dbReference>
<keyword evidence="2 6" id="KW-0479">Metal-binding</keyword>
<dbReference type="PANTHER" id="PTHR22789">
    <property type="entry name" value="FUCULOSE PHOSPHATE ALDOLASE"/>
    <property type="match status" value="1"/>
</dbReference>
<comment type="caution">
    <text evidence="8">The sequence shown here is derived from an EMBL/GenBank/DDBJ whole genome shotgun (WGS) entry which is preliminary data.</text>
</comment>
<dbReference type="EMBL" id="AOPO01000007">
    <property type="protein sequence ID" value="ELY21232.1"/>
    <property type="molecule type" value="Genomic_DNA"/>
</dbReference>
<evidence type="ECO:0000259" key="7">
    <source>
        <dbReference type="SMART" id="SM01007"/>
    </source>
</evidence>
<dbReference type="GO" id="GO:0046570">
    <property type="term" value="F:methylthioribulose 1-phosphate dehydratase activity"/>
    <property type="evidence" value="ECO:0007669"/>
    <property type="project" value="UniProtKB-UniRule"/>
</dbReference>
<comment type="cofactor">
    <cofactor evidence="6">
        <name>Zn(2+)</name>
        <dbReference type="ChEBI" id="CHEBI:29105"/>
    </cofactor>
    <text evidence="6">Binds 1 zinc ion per subunit.</text>
</comment>
<evidence type="ECO:0000256" key="5">
    <source>
        <dbReference type="ARBA" id="ARBA00023239"/>
    </source>
</evidence>
<dbReference type="UniPathway" id="UPA00904">
    <property type="reaction ID" value="UER00875"/>
</dbReference>
<dbReference type="Gene3D" id="3.40.225.10">
    <property type="entry name" value="Class II aldolase/adducin N-terminal domain"/>
    <property type="match status" value="1"/>
</dbReference>
<comment type="catalytic activity">
    <reaction evidence="6">
        <text>5-(methylsulfanyl)-D-ribulose 1-phosphate = 5-methylsulfanyl-2,3-dioxopentyl phosphate + H2O</text>
        <dbReference type="Rhea" id="RHEA:15549"/>
        <dbReference type="ChEBI" id="CHEBI:15377"/>
        <dbReference type="ChEBI" id="CHEBI:58548"/>
        <dbReference type="ChEBI" id="CHEBI:58828"/>
        <dbReference type="EC" id="4.2.1.109"/>
    </reaction>
</comment>
<proteinExistence type="inferred from homology"/>
<organism evidence="8 9">
    <name type="scientific">Vreelandella titanicae BH1</name>
    <dbReference type="NCBI Taxonomy" id="1204738"/>
    <lineage>
        <taxon>Bacteria</taxon>
        <taxon>Pseudomonadati</taxon>
        <taxon>Pseudomonadota</taxon>
        <taxon>Gammaproteobacteria</taxon>
        <taxon>Oceanospirillales</taxon>
        <taxon>Halomonadaceae</taxon>
        <taxon>Vreelandella</taxon>
    </lineage>
</organism>
<gene>
    <name evidence="6" type="primary">mtnB</name>
    <name evidence="8" type="ORF">HALTITAN_1869</name>
</gene>
<evidence type="ECO:0000256" key="2">
    <source>
        <dbReference type="ARBA" id="ARBA00022723"/>
    </source>
</evidence>
<dbReference type="InterPro" id="IPR001303">
    <property type="entry name" value="Aldolase_II/adducin_N"/>
</dbReference>
<dbReference type="NCBIfam" id="TIGR03328">
    <property type="entry name" value="salvage_mtnB"/>
    <property type="match status" value="1"/>
</dbReference>
<dbReference type="PANTHER" id="PTHR22789:SF0">
    <property type="entry name" value="3-OXO-TETRONATE 4-PHOSPHATE DECARBOXYLASE-RELATED"/>
    <property type="match status" value="1"/>
</dbReference>
<dbReference type="GO" id="GO:0008270">
    <property type="term" value="F:zinc ion binding"/>
    <property type="evidence" value="ECO:0007669"/>
    <property type="project" value="UniProtKB-UniRule"/>
</dbReference>
<keyword evidence="1 6" id="KW-0028">Amino-acid biosynthesis</keyword>
<keyword evidence="3 6" id="KW-0862">Zinc</keyword>
<dbReference type="AlphaFoldDB" id="L9U8Y6"/>
<comment type="pathway">
    <text evidence="6">Amino-acid biosynthesis; L-methionine biosynthesis via salvage pathway; L-methionine from S-methyl-5-thio-alpha-D-ribose 1-phosphate: step 2/6.</text>
</comment>